<organism evidence="2 6">
    <name type="scientific">Rhodococcus hoagii</name>
    <name type="common">Corynebacterium equii</name>
    <dbReference type="NCBI Taxonomy" id="43767"/>
    <lineage>
        <taxon>Bacteria</taxon>
        <taxon>Bacillati</taxon>
        <taxon>Actinomycetota</taxon>
        <taxon>Actinomycetes</taxon>
        <taxon>Mycobacteriales</taxon>
        <taxon>Nocardiaceae</taxon>
        <taxon>Prescottella</taxon>
    </lineage>
</organism>
<name>A0A9Q2S7J1_RHOHA</name>
<dbReference type="Proteomes" id="UP000808906">
    <property type="component" value="Unassembled WGS sequence"/>
</dbReference>
<dbReference type="RefSeq" id="WP_139809638.1">
    <property type="nucleotide sequence ID" value="NZ_AP024181.1"/>
</dbReference>
<dbReference type="EMBL" id="WUXR01000008">
    <property type="protein sequence ID" value="MBM4566854.1"/>
    <property type="molecule type" value="Genomic_DNA"/>
</dbReference>
<protein>
    <recommendedName>
        <fullName evidence="7">Secreted protein</fullName>
    </recommendedName>
</protein>
<evidence type="ECO:0000313" key="2">
    <source>
        <dbReference type="EMBL" id="MBM4566854.1"/>
    </source>
</evidence>
<sequence length="79" mass="8327">MTQVRVPPSPSTFLTLARVLVVATVAATGLAIPPAAASTAAPIVPRDLPTVAAAQSSPDRTAPCRRWQNPNAYGHWHCR</sequence>
<evidence type="ECO:0000313" key="6">
    <source>
        <dbReference type="Proteomes" id="UP000808906"/>
    </source>
</evidence>
<evidence type="ECO:0000313" key="5">
    <source>
        <dbReference type="EMBL" id="NKW40477.1"/>
    </source>
</evidence>
<keyword evidence="1" id="KW-0732">Signal</keyword>
<gene>
    <name evidence="2" type="ORF">GS441_15830</name>
    <name evidence="3" type="ORF">GS551_03295</name>
    <name evidence="4" type="ORF">GS882_23330</name>
    <name evidence="5" type="ORF">GS947_02270</name>
</gene>
<feature type="signal peptide" evidence="1">
    <location>
        <begin position="1"/>
        <end position="37"/>
    </location>
</feature>
<proteinExistence type="predicted"/>
<comment type="caution">
    <text evidence="2">The sequence shown here is derived from an EMBL/GenBank/DDBJ whole genome shotgun (WGS) entry which is preliminary data.</text>
</comment>
<evidence type="ECO:0000256" key="1">
    <source>
        <dbReference type="SAM" id="SignalP"/>
    </source>
</evidence>
<accession>A0A9Q2S7J1</accession>
<dbReference type="EMBL" id="WVBC01000034">
    <property type="protein sequence ID" value="NKT81007.1"/>
    <property type="molecule type" value="Genomic_DNA"/>
</dbReference>
<reference evidence="2" key="1">
    <citation type="submission" date="2019-11" db="EMBL/GenBank/DDBJ databases">
        <title>Spread of Macrolides and rifampicin resistant Rhodococcus equi in clinical isolates in the USA.</title>
        <authorList>
            <person name="Alvarez-Narvaez S."/>
            <person name="Huber L."/>
            <person name="Cohen N.D."/>
            <person name="Slovis N."/>
            <person name="Greiter M."/>
            <person name="Giguere S."/>
            <person name="Hart K."/>
        </authorList>
    </citation>
    <scope>NUCLEOTIDE SEQUENCE</scope>
    <source>
        <strain evidence="2">Lh_17</strain>
        <strain evidence="3">Lh_5</strain>
    </source>
</reference>
<dbReference type="Proteomes" id="UP000608063">
    <property type="component" value="Unassembled WGS sequence"/>
</dbReference>
<dbReference type="EMBL" id="WUYC01000001">
    <property type="protein sequence ID" value="MBM4713234.1"/>
    <property type="molecule type" value="Genomic_DNA"/>
</dbReference>
<evidence type="ECO:0000313" key="3">
    <source>
        <dbReference type="EMBL" id="MBM4713234.1"/>
    </source>
</evidence>
<evidence type="ECO:0000313" key="4">
    <source>
        <dbReference type="EMBL" id="NKT81007.1"/>
    </source>
</evidence>
<reference evidence="4" key="2">
    <citation type="journal article" date="2020" name="Environ. Microbiol.">
        <title>The novel and transferable erm(51) gene confers Macrolides, Lincosamides, and Streptogramins B (MLSB) resistance to clonal Rhodococcus equi in the environment.</title>
        <authorList>
            <person name="Huber L."/>
            <person name="Giguere S."/>
            <person name="Slovis N.M."/>
            <person name="Alvarez-Narvaez S."/>
            <person name="Hart K.A."/>
            <person name="Greiter M."/>
            <person name="Morris E.R.A."/>
            <person name="Cohen N.D."/>
        </authorList>
    </citation>
    <scope>NUCLEOTIDE SEQUENCE</scope>
    <source>
        <strain evidence="4">Lh_116_1</strain>
        <strain evidence="5">Lh_16_1</strain>
    </source>
</reference>
<evidence type="ECO:0008006" key="7">
    <source>
        <dbReference type="Google" id="ProtNLM"/>
    </source>
</evidence>
<dbReference type="AlphaFoldDB" id="A0A9Q2S7J1"/>
<dbReference type="EMBL" id="WVDC01000001">
    <property type="protein sequence ID" value="NKW40477.1"/>
    <property type="molecule type" value="Genomic_DNA"/>
</dbReference>
<feature type="chain" id="PRO_5042782886" description="Secreted protein" evidence="1">
    <location>
        <begin position="38"/>
        <end position="79"/>
    </location>
</feature>
<dbReference type="Proteomes" id="UP000706122">
    <property type="component" value="Unassembled WGS sequence"/>
</dbReference>
<dbReference type="Proteomes" id="UP000603463">
    <property type="component" value="Unassembled WGS sequence"/>
</dbReference>